<dbReference type="InterPro" id="IPR050109">
    <property type="entry name" value="HTH-type_TetR-like_transc_reg"/>
</dbReference>
<dbReference type="PANTHER" id="PTHR30055">
    <property type="entry name" value="HTH-TYPE TRANSCRIPTIONAL REGULATOR RUTR"/>
    <property type="match status" value="1"/>
</dbReference>
<dbReference type="Gene3D" id="1.10.357.10">
    <property type="entry name" value="Tetracycline Repressor, domain 2"/>
    <property type="match status" value="1"/>
</dbReference>
<feature type="DNA-binding region" description="H-T-H motif" evidence="5">
    <location>
        <begin position="25"/>
        <end position="44"/>
    </location>
</feature>
<dbReference type="InterPro" id="IPR001647">
    <property type="entry name" value="HTH_TetR"/>
</dbReference>
<evidence type="ECO:0000256" key="3">
    <source>
        <dbReference type="ARBA" id="ARBA00023125"/>
    </source>
</evidence>
<dbReference type="EMBL" id="JBIASD010000042">
    <property type="protein sequence ID" value="MFF3671232.1"/>
    <property type="molecule type" value="Genomic_DNA"/>
</dbReference>
<sequence length="208" mass="23359">MRLNREVVVRRALALLNEVGLDGLTIRRLAQELGVQAPALYRHFASKDDLLRAMADAMFDAEMAVLDRPAPGADWAGWLADRSRAVRRALLSYRDGGRLREHMHEPADQWPGLELLLQMMEEAGFGVEDAMSAVFALGGHILGSVIAEQEARSLDRPSGQDVRIDPRRFPRLARVATLRTRGCDFEREFEYGLEVFIRGLRSMLSESA</sequence>
<keyword evidence="8" id="KW-1185">Reference proteome</keyword>
<evidence type="ECO:0000256" key="5">
    <source>
        <dbReference type="PROSITE-ProRule" id="PRU00335"/>
    </source>
</evidence>
<gene>
    <name evidence="7" type="ORF">ACFYXI_37180</name>
</gene>
<dbReference type="SUPFAM" id="SSF46689">
    <property type="entry name" value="Homeodomain-like"/>
    <property type="match status" value="1"/>
</dbReference>
<evidence type="ECO:0000259" key="6">
    <source>
        <dbReference type="PROSITE" id="PS50977"/>
    </source>
</evidence>
<keyword evidence="1" id="KW-0678">Repressor</keyword>
<name>A0ABW6T2F0_9ACTN</name>
<dbReference type="InterPro" id="IPR036271">
    <property type="entry name" value="Tet_transcr_reg_TetR-rel_C_sf"/>
</dbReference>
<feature type="domain" description="HTH tetR-type" evidence="6">
    <location>
        <begin position="2"/>
        <end position="62"/>
    </location>
</feature>
<dbReference type="PROSITE" id="PS50977">
    <property type="entry name" value="HTH_TETR_2"/>
    <property type="match status" value="1"/>
</dbReference>
<keyword evidence="2" id="KW-0805">Transcription regulation</keyword>
<dbReference type="InterPro" id="IPR003012">
    <property type="entry name" value="Tet_transcr_reg_TetR"/>
</dbReference>
<proteinExistence type="predicted"/>
<comment type="caution">
    <text evidence="7">The sequence shown here is derived from an EMBL/GenBank/DDBJ whole genome shotgun (WGS) entry which is preliminary data.</text>
</comment>
<dbReference type="PANTHER" id="PTHR30055:SF151">
    <property type="entry name" value="TRANSCRIPTIONAL REGULATORY PROTEIN"/>
    <property type="match status" value="1"/>
</dbReference>
<evidence type="ECO:0000256" key="1">
    <source>
        <dbReference type="ARBA" id="ARBA00022491"/>
    </source>
</evidence>
<dbReference type="InterPro" id="IPR023772">
    <property type="entry name" value="DNA-bd_HTH_TetR-type_CS"/>
</dbReference>
<evidence type="ECO:0000256" key="2">
    <source>
        <dbReference type="ARBA" id="ARBA00023015"/>
    </source>
</evidence>
<dbReference type="PRINTS" id="PR00400">
    <property type="entry name" value="TETREPRESSOR"/>
</dbReference>
<keyword evidence="4" id="KW-0804">Transcription</keyword>
<dbReference type="Proteomes" id="UP001602013">
    <property type="component" value="Unassembled WGS sequence"/>
</dbReference>
<protein>
    <submittedName>
        <fullName evidence="7">TetR/AcrR family transcriptional regulator C-terminal domain-containing protein</fullName>
    </submittedName>
</protein>
<evidence type="ECO:0000256" key="4">
    <source>
        <dbReference type="ARBA" id="ARBA00023163"/>
    </source>
</evidence>
<keyword evidence="3 5" id="KW-0238">DNA-binding</keyword>
<dbReference type="Pfam" id="PF00440">
    <property type="entry name" value="TetR_N"/>
    <property type="match status" value="1"/>
</dbReference>
<dbReference type="SUPFAM" id="SSF48498">
    <property type="entry name" value="Tetracyclin repressor-like, C-terminal domain"/>
    <property type="match status" value="1"/>
</dbReference>
<dbReference type="RefSeq" id="WP_387417423.1">
    <property type="nucleotide sequence ID" value="NZ_JBIASD010000042.1"/>
</dbReference>
<dbReference type="Pfam" id="PF02909">
    <property type="entry name" value="TetR_C_1"/>
    <property type="match status" value="1"/>
</dbReference>
<dbReference type="InterPro" id="IPR009057">
    <property type="entry name" value="Homeodomain-like_sf"/>
</dbReference>
<organism evidence="7 8">
    <name type="scientific">Microtetraspora malaysiensis</name>
    <dbReference type="NCBI Taxonomy" id="161358"/>
    <lineage>
        <taxon>Bacteria</taxon>
        <taxon>Bacillati</taxon>
        <taxon>Actinomycetota</taxon>
        <taxon>Actinomycetes</taxon>
        <taxon>Streptosporangiales</taxon>
        <taxon>Streptosporangiaceae</taxon>
        <taxon>Microtetraspora</taxon>
    </lineage>
</organism>
<dbReference type="InterPro" id="IPR004111">
    <property type="entry name" value="Repressor_TetR_C"/>
</dbReference>
<dbReference type="Gene3D" id="1.10.10.60">
    <property type="entry name" value="Homeodomain-like"/>
    <property type="match status" value="1"/>
</dbReference>
<evidence type="ECO:0000313" key="7">
    <source>
        <dbReference type="EMBL" id="MFF3671232.1"/>
    </source>
</evidence>
<accession>A0ABW6T2F0</accession>
<dbReference type="PROSITE" id="PS01081">
    <property type="entry name" value="HTH_TETR_1"/>
    <property type="match status" value="1"/>
</dbReference>
<dbReference type="PRINTS" id="PR00455">
    <property type="entry name" value="HTHTETR"/>
</dbReference>
<evidence type="ECO:0000313" key="8">
    <source>
        <dbReference type="Proteomes" id="UP001602013"/>
    </source>
</evidence>
<reference evidence="7 8" key="1">
    <citation type="submission" date="2024-10" db="EMBL/GenBank/DDBJ databases">
        <title>The Natural Products Discovery Center: Release of the First 8490 Sequenced Strains for Exploring Actinobacteria Biosynthetic Diversity.</title>
        <authorList>
            <person name="Kalkreuter E."/>
            <person name="Kautsar S.A."/>
            <person name="Yang D."/>
            <person name="Bader C.D."/>
            <person name="Teijaro C.N."/>
            <person name="Fluegel L."/>
            <person name="Davis C.M."/>
            <person name="Simpson J.R."/>
            <person name="Lauterbach L."/>
            <person name="Steele A.D."/>
            <person name="Gui C."/>
            <person name="Meng S."/>
            <person name="Li G."/>
            <person name="Viehrig K."/>
            <person name="Ye F."/>
            <person name="Su P."/>
            <person name="Kiefer A.F."/>
            <person name="Nichols A."/>
            <person name="Cepeda A.J."/>
            <person name="Yan W."/>
            <person name="Fan B."/>
            <person name="Jiang Y."/>
            <person name="Adhikari A."/>
            <person name="Zheng C.-J."/>
            <person name="Schuster L."/>
            <person name="Cowan T.M."/>
            <person name="Smanski M.J."/>
            <person name="Chevrette M.G."/>
            <person name="De Carvalho L.P.S."/>
            <person name="Shen B."/>
        </authorList>
    </citation>
    <scope>NUCLEOTIDE SEQUENCE [LARGE SCALE GENOMIC DNA]</scope>
    <source>
        <strain evidence="7 8">NPDC002173</strain>
    </source>
</reference>